<dbReference type="GO" id="GO:0016747">
    <property type="term" value="F:acyltransferase activity, transferring groups other than amino-acyl groups"/>
    <property type="evidence" value="ECO:0007669"/>
    <property type="project" value="InterPro"/>
</dbReference>
<dbReference type="InterPro" id="IPR000182">
    <property type="entry name" value="GNAT_dom"/>
</dbReference>
<feature type="domain" description="N-acetyltransferase" evidence="2">
    <location>
        <begin position="4"/>
        <end position="142"/>
    </location>
</feature>
<comment type="caution">
    <text evidence="3">The sequence shown here is derived from an EMBL/GenBank/DDBJ whole genome shotgun (WGS) entry which is preliminary data.</text>
</comment>
<dbReference type="Pfam" id="PF13673">
    <property type="entry name" value="Acetyltransf_10"/>
    <property type="match status" value="1"/>
</dbReference>
<dbReference type="RefSeq" id="WP_109758846.1">
    <property type="nucleotide sequence ID" value="NZ_CP034588.1"/>
</dbReference>
<name>A0A316GAQ2_9RHOB</name>
<keyword evidence="4" id="KW-1185">Reference proteome</keyword>
<reference evidence="3 4" key="1">
    <citation type="submission" date="2018-05" db="EMBL/GenBank/DDBJ databases">
        <title>Genomic Encyclopedia of Type Strains, Phase IV (KMG-IV): sequencing the most valuable type-strain genomes for metagenomic binning, comparative biology and taxonomic classification.</title>
        <authorList>
            <person name="Goeker M."/>
        </authorList>
    </citation>
    <scope>NUCLEOTIDE SEQUENCE [LARGE SCALE GENOMIC DNA]</scope>
    <source>
        <strain evidence="3 4">DSM 103371</strain>
    </source>
</reference>
<protein>
    <submittedName>
        <fullName evidence="3">L-amino acid N-acyltransferase YncA</fullName>
    </submittedName>
</protein>
<accession>A0A316GAQ2</accession>
<keyword evidence="3" id="KW-0808">Transferase</keyword>
<dbReference type="InterPro" id="IPR016181">
    <property type="entry name" value="Acyl_CoA_acyltransferase"/>
</dbReference>
<evidence type="ECO:0000313" key="3">
    <source>
        <dbReference type="EMBL" id="PWK57096.1"/>
    </source>
</evidence>
<dbReference type="PROSITE" id="PS51186">
    <property type="entry name" value="GNAT"/>
    <property type="match status" value="1"/>
</dbReference>
<organism evidence="3 4">
    <name type="scientific">Silicimonas algicola</name>
    <dbReference type="NCBI Taxonomy" id="1826607"/>
    <lineage>
        <taxon>Bacteria</taxon>
        <taxon>Pseudomonadati</taxon>
        <taxon>Pseudomonadota</taxon>
        <taxon>Alphaproteobacteria</taxon>
        <taxon>Rhodobacterales</taxon>
        <taxon>Paracoccaceae</taxon>
    </lineage>
</organism>
<dbReference type="KEGG" id="salo:EF888_09885"/>
<dbReference type="AlphaFoldDB" id="A0A316GAQ2"/>
<evidence type="ECO:0000256" key="1">
    <source>
        <dbReference type="SAM" id="MobiDB-lite"/>
    </source>
</evidence>
<feature type="region of interest" description="Disordered" evidence="1">
    <location>
        <begin position="120"/>
        <end position="142"/>
    </location>
</feature>
<dbReference type="Proteomes" id="UP000245390">
    <property type="component" value="Unassembled WGS sequence"/>
</dbReference>
<evidence type="ECO:0000259" key="2">
    <source>
        <dbReference type="PROSITE" id="PS51186"/>
    </source>
</evidence>
<keyword evidence="3" id="KW-0012">Acyltransferase</keyword>
<evidence type="ECO:0000313" key="4">
    <source>
        <dbReference type="Proteomes" id="UP000245390"/>
    </source>
</evidence>
<dbReference type="OrthoDB" id="9797417at2"/>
<dbReference type="Gene3D" id="3.40.630.30">
    <property type="match status" value="1"/>
</dbReference>
<gene>
    <name evidence="3" type="ORF">C8D95_103334</name>
</gene>
<dbReference type="SUPFAM" id="SSF55729">
    <property type="entry name" value="Acyl-CoA N-acyltransferases (Nat)"/>
    <property type="match status" value="1"/>
</dbReference>
<dbReference type="EMBL" id="QGGV01000003">
    <property type="protein sequence ID" value="PWK57096.1"/>
    <property type="molecule type" value="Genomic_DNA"/>
</dbReference>
<sequence>MTRPVVRLATADDVPACAAVVNDWIDATDWLPRDVPPEEIERQISEALPDREIWVAGDPVAGYLSFDPSTSRIGGLYISRPGEGLGKALMDRVKEGRDYLQLWTHLPNRRAQRFYAREGFTATGDEQDGSDNVPEIRMEWKR</sequence>
<proteinExistence type="predicted"/>